<dbReference type="GO" id="GO:0006629">
    <property type="term" value="P:lipid metabolic process"/>
    <property type="evidence" value="ECO:0007669"/>
    <property type="project" value="InterPro"/>
</dbReference>
<dbReference type="InterPro" id="IPR005914">
    <property type="entry name" value="Acac_CoA_synth"/>
</dbReference>
<dbReference type="InterPro" id="IPR000873">
    <property type="entry name" value="AMP-dep_synth/lig_dom"/>
</dbReference>
<name>A0A5C8NZJ7_9BURK</name>
<dbReference type="Gene3D" id="3.30.300.30">
    <property type="match status" value="1"/>
</dbReference>
<feature type="domain" description="Acetyl-coenzyme A synthetase N-terminal" evidence="7">
    <location>
        <begin position="44"/>
        <end position="100"/>
    </location>
</feature>
<dbReference type="NCBIfam" id="TIGR01217">
    <property type="entry name" value="ac_ac_CoA_syn"/>
    <property type="match status" value="1"/>
</dbReference>
<evidence type="ECO:0000259" key="6">
    <source>
        <dbReference type="Pfam" id="PF00501"/>
    </source>
</evidence>
<evidence type="ECO:0000256" key="1">
    <source>
        <dbReference type="ARBA" id="ARBA00006432"/>
    </source>
</evidence>
<dbReference type="EMBL" id="VDUY01000003">
    <property type="protein sequence ID" value="TXL66425.1"/>
    <property type="molecule type" value="Genomic_DNA"/>
</dbReference>
<dbReference type="OrthoDB" id="9766486at2"/>
<dbReference type="RefSeq" id="WP_147704337.1">
    <property type="nucleotide sequence ID" value="NZ_VDUY01000003.1"/>
</dbReference>
<reference evidence="8 9" key="1">
    <citation type="submission" date="2019-06" db="EMBL/GenBank/DDBJ databases">
        <title>Quisquiliibacterium sp. nov., isolated from a maize field.</title>
        <authorList>
            <person name="Lin S.-Y."/>
            <person name="Tsai C.-F."/>
            <person name="Young C.-C."/>
        </authorList>
    </citation>
    <scope>NUCLEOTIDE SEQUENCE [LARGE SCALE GENOMIC DNA]</scope>
    <source>
        <strain evidence="8 9">CC-CFT501</strain>
    </source>
</reference>
<dbReference type="Gene3D" id="3.40.50.12780">
    <property type="entry name" value="N-terminal domain of ligase-like"/>
    <property type="match status" value="1"/>
</dbReference>
<protein>
    <submittedName>
        <fullName evidence="8">Acetoacetate--CoA ligase</fullName>
        <ecNumber evidence="8">6.2.1.16</ecNumber>
    </submittedName>
</protein>
<evidence type="ECO:0000256" key="5">
    <source>
        <dbReference type="SAM" id="MobiDB-lite"/>
    </source>
</evidence>
<dbReference type="GO" id="GO:0005524">
    <property type="term" value="F:ATP binding"/>
    <property type="evidence" value="ECO:0007669"/>
    <property type="project" value="UniProtKB-KW"/>
</dbReference>
<dbReference type="Pfam" id="PF16177">
    <property type="entry name" value="ACAS_N"/>
    <property type="match status" value="1"/>
</dbReference>
<keyword evidence="4" id="KW-0067">ATP-binding</keyword>
<evidence type="ECO:0000313" key="9">
    <source>
        <dbReference type="Proteomes" id="UP000321548"/>
    </source>
</evidence>
<evidence type="ECO:0000256" key="4">
    <source>
        <dbReference type="ARBA" id="ARBA00022840"/>
    </source>
</evidence>
<gene>
    <name evidence="8" type="ORF">FHP08_10245</name>
</gene>
<dbReference type="InterPro" id="IPR020845">
    <property type="entry name" value="AMP-binding_CS"/>
</dbReference>
<proteinExistence type="inferred from homology"/>
<dbReference type="Pfam" id="PF00501">
    <property type="entry name" value="AMP-binding"/>
    <property type="match status" value="1"/>
</dbReference>
<dbReference type="PANTHER" id="PTHR42921">
    <property type="entry name" value="ACETOACETYL-COA SYNTHETASE"/>
    <property type="match status" value="1"/>
</dbReference>
<keyword evidence="2 8" id="KW-0436">Ligase</keyword>
<evidence type="ECO:0000259" key="7">
    <source>
        <dbReference type="Pfam" id="PF16177"/>
    </source>
</evidence>
<dbReference type="PANTHER" id="PTHR42921:SF1">
    <property type="entry name" value="ACETOACETYL-COA SYNTHETASE"/>
    <property type="match status" value="1"/>
</dbReference>
<dbReference type="InterPro" id="IPR032387">
    <property type="entry name" value="ACAS_N"/>
</dbReference>
<keyword evidence="3" id="KW-0547">Nucleotide-binding</keyword>
<dbReference type="NCBIfam" id="NF002937">
    <property type="entry name" value="PRK03584.1"/>
    <property type="match status" value="1"/>
</dbReference>
<feature type="domain" description="AMP-dependent synthetase/ligase" evidence="6">
    <location>
        <begin position="110"/>
        <end position="491"/>
    </location>
</feature>
<dbReference type="Proteomes" id="UP000321548">
    <property type="component" value="Unassembled WGS sequence"/>
</dbReference>
<dbReference type="GO" id="GO:0030729">
    <property type="term" value="F:acetoacetate-CoA ligase activity"/>
    <property type="evidence" value="ECO:0007669"/>
    <property type="project" value="UniProtKB-EC"/>
</dbReference>
<keyword evidence="9" id="KW-1185">Reference proteome</keyword>
<dbReference type="AlphaFoldDB" id="A0A5C8NZJ7"/>
<feature type="region of interest" description="Disordered" evidence="5">
    <location>
        <begin position="602"/>
        <end position="622"/>
    </location>
</feature>
<comment type="similarity">
    <text evidence="1">Belongs to the ATP-dependent AMP-binding enzyme family.</text>
</comment>
<evidence type="ECO:0000256" key="3">
    <source>
        <dbReference type="ARBA" id="ARBA00022741"/>
    </source>
</evidence>
<dbReference type="EC" id="6.2.1.16" evidence="8"/>
<dbReference type="SUPFAM" id="SSF56801">
    <property type="entry name" value="Acetyl-CoA synthetase-like"/>
    <property type="match status" value="1"/>
</dbReference>
<accession>A0A5C8NZJ7</accession>
<evidence type="ECO:0000313" key="8">
    <source>
        <dbReference type="EMBL" id="TXL66425.1"/>
    </source>
</evidence>
<dbReference type="PROSITE" id="PS00455">
    <property type="entry name" value="AMP_BINDING"/>
    <property type="match status" value="1"/>
</dbReference>
<dbReference type="InterPro" id="IPR042099">
    <property type="entry name" value="ANL_N_sf"/>
</dbReference>
<evidence type="ECO:0000256" key="2">
    <source>
        <dbReference type="ARBA" id="ARBA00022598"/>
    </source>
</evidence>
<comment type="caution">
    <text evidence="8">The sequence shown here is derived from an EMBL/GenBank/DDBJ whole genome shotgun (WGS) entry which is preliminary data.</text>
</comment>
<sequence length="705" mass="77815">MTAPAAMSPPAPLWRPTADRIDKAGITRYLKWLKIERGLEFPDYESLWRWSVTEIEAFWDSIREFSGMILHSPARCVLAERRMPGADWFPGATLNYAEHALLTARSPDAAERVAIVFESELRPRTEITWARLAGEVGALTEALRELGIRPGERCVAYLPNIPQAAVAALATISLGGVWSSSSPEMGPVSVLDRFRQIAPRVLFAVDGYRYGGKDFDRRDIVRELVAQLPSVEAVVFVPYLDPEAQLDLGPLAAEDGAPRTLSLRRYDDIVAEPREPHFEAVPFSHPLWIVYSSGTTGMPKPIVHGHGGTVIESLKAAALHTDIGPDDRFFWFTSTNWIMWNFWLSTLMTGATMLQFDGNPGYPDPTTLWRLASREKLSFMGISPAFIGLCMKAGLKPREQFDLSALRTIGSTGSPLTEDAYRWLYRNVGDDLLIASISGGTDPGTAFLTACPTLPIYAGEMQCRCLGSAVYAWSDDGKPLLGEVGELVCTEPMPSMPLFFWGDDDGRRYFESYFDTFPGPPNVWRHGDWLKLLERPESVTGVIFGRSDSTINRHGIRMGTSELYRVVEEFDEVADSIVIDLEYLGRESFLALFVVLREPGSGVAGPGSKGPAPDGATAASRDTGVSADLRKRLLDAIRTKLSARHVPNEVYAIPEVPRTMSGKKLEVPVKKILLGQPVERSVNRDSMANPGSIDWFVAFGQARAG</sequence>
<organism evidence="8 9">
    <name type="scientific">Zeimonas arvi</name>
    <dbReference type="NCBI Taxonomy" id="2498847"/>
    <lineage>
        <taxon>Bacteria</taxon>
        <taxon>Pseudomonadati</taxon>
        <taxon>Pseudomonadota</taxon>
        <taxon>Betaproteobacteria</taxon>
        <taxon>Burkholderiales</taxon>
        <taxon>Burkholderiaceae</taxon>
        <taxon>Zeimonas</taxon>
    </lineage>
</organism>
<dbReference type="InterPro" id="IPR045851">
    <property type="entry name" value="AMP-bd_C_sf"/>
</dbReference>